<evidence type="ECO:0000313" key="1">
    <source>
        <dbReference type="EMBL" id="CEK87822.1"/>
    </source>
</evidence>
<sequence length="72" mass="8303">HGTEPKSFQLKCFWIIQKINLNLLLQNIKEKGEGKTEKKIDKSISCQKMCRNTLLKPSKKIKTNTEDDDIGL</sequence>
<name>A0A0B7B4L6_9EUPU</name>
<gene>
    <name evidence="1" type="primary">ORF161562</name>
</gene>
<dbReference type="AlphaFoldDB" id="A0A0B7B4L6"/>
<protein>
    <submittedName>
        <fullName evidence="1">Uncharacterized protein</fullName>
    </submittedName>
</protein>
<accession>A0A0B7B4L6</accession>
<dbReference type="EMBL" id="HACG01040957">
    <property type="protein sequence ID" value="CEK87822.1"/>
    <property type="molecule type" value="Transcribed_RNA"/>
</dbReference>
<feature type="non-terminal residue" evidence="1">
    <location>
        <position position="1"/>
    </location>
</feature>
<reference evidence="1" key="1">
    <citation type="submission" date="2014-12" db="EMBL/GenBank/DDBJ databases">
        <title>Insight into the proteome of Arion vulgaris.</title>
        <authorList>
            <person name="Aradska J."/>
            <person name="Bulat T."/>
            <person name="Smidak R."/>
            <person name="Sarate P."/>
            <person name="Gangsoo J."/>
            <person name="Sialana F."/>
            <person name="Bilban M."/>
            <person name="Lubec G."/>
        </authorList>
    </citation>
    <scope>NUCLEOTIDE SEQUENCE</scope>
    <source>
        <tissue evidence="1">Skin</tissue>
    </source>
</reference>
<organism evidence="1">
    <name type="scientific">Arion vulgaris</name>
    <dbReference type="NCBI Taxonomy" id="1028688"/>
    <lineage>
        <taxon>Eukaryota</taxon>
        <taxon>Metazoa</taxon>
        <taxon>Spiralia</taxon>
        <taxon>Lophotrochozoa</taxon>
        <taxon>Mollusca</taxon>
        <taxon>Gastropoda</taxon>
        <taxon>Heterobranchia</taxon>
        <taxon>Euthyneura</taxon>
        <taxon>Panpulmonata</taxon>
        <taxon>Eupulmonata</taxon>
        <taxon>Stylommatophora</taxon>
        <taxon>Helicina</taxon>
        <taxon>Arionoidea</taxon>
        <taxon>Arionidae</taxon>
        <taxon>Arion</taxon>
    </lineage>
</organism>
<proteinExistence type="predicted"/>